<dbReference type="EMBL" id="CAJVPM010046425">
    <property type="protein sequence ID" value="CAG8718667.1"/>
    <property type="molecule type" value="Genomic_DNA"/>
</dbReference>
<dbReference type="Proteomes" id="UP000789860">
    <property type="component" value="Unassembled WGS sequence"/>
</dbReference>
<reference evidence="1" key="1">
    <citation type="submission" date="2021-06" db="EMBL/GenBank/DDBJ databases">
        <authorList>
            <person name="Kallberg Y."/>
            <person name="Tangrot J."/>
            <person name="Rosling A."/>
        </authorList>
    </citation>
    <scope>NUCLEOTIDE SEQUENCE</scope>
    <source>
        <strain evidence="1">AU212A</strain>
    </source>
</reference>
<keyword evidence="2" id="KW-1185">Reference proteome</keyword>
<organism evidence="1 2">
    <name type="scientific">Scutellospora calospora</name>
    <dbReference type="NCBI Taxonomy" id="85575"/>
    <lineage>
        <taxon>Eukaryota</taxon>
        <taxon>Fungi</taxon>
        <taxon>Fungi incertae sedis</taxon>
        <taxon>Mucoromycota</taxon>
        <taxon>Glomeromycotina</taxon>
        <taxon>Glomeromycetes</taxon>
        <taxon>Diversisporales</taxon>
        <taxon>Gigasporaceae</taxon>
        <taxon>Scutellospora</taxon>
    </lineage>
</organism>
<accession>A0ACA9PNS4</accession>
<name>A0ACA9PNS4_9GLOM</name>
<proteinExistence type="predicted"/>
<evidence type="ECO:0000313" key="2">
    <source>
        <dbReference type="Proteomes" id="UP000789860"/>
    </source>
</evidence>
<feature type="non-terminal residue" evidence="1">
    <location>
        <position position="1"/>
    </location>
</feature>
<protein>
    <submittedName>
        <fullName evidence="1">3247_t:CDS:1</fullName>
    </submittedName>
</protein>
<feature type="non-terminal residue" evidence="1">
    <location>
        <position position="128"/>
    </location>
</feature>
<gene>
    <name evidence="1" type="ORF">SCALOS_LOCUS11172</name>
</gene>
<evidence type="ECO:0000313" key="1">
    <source>
        <dbReference type="EMBL" id="CAG8718667.1"/>
    </source>
</evidence>
<sequence length="128" mass="15230">RSYNFHDAPIIFKRNFEEVKHLIINLKYTLFLPRKNNDIKPYPLLDGFENITEMNMITREEIRYNICEDTNSLIIQSSMIILFSNTLIKPDKTSVINRINELRNLGFSFNSSIVLEIFILFENRLKEI</sequence>
<comment type="caution">
    <text evidence="1">The sequence shown here is derived from an EMBL/GenBank/DDBJ whole genome shotgun (WGS) entry which is preliminary data.</text>
</comment>